<feature type="transmembrane region" description="Helical" evidence="2">
    <location>
        <begin position="99"/>
        <end position="121"/>
    </location>
</feature>
<dbReference type="SMART" id="SM00014">
    <property type="entry name" value="acidPPc"/>
    <property type="match status" value="1"/>
</dbReference>
<feature type="domain" description="Phosphatidic acid phosphatase type 2/haloperoxidase" evidence="3">
    <location>
        <begin position="128"/>
        <end position="241"/>
    </location>
</feature>
<feature type="compositionally biased region" description="Basic and acidic residues" evidence="1">
    <location>
        <begin position="11"/>
        <end position="20"/>
    </location>
</feature>
<evidence type="ECO:0000313" key="5">
    <source>
        <dbReference type="Proteomes" id="UP000249065"/>
    </source>
</evidence>
<dbReference type="PANTHER" id="PTHR14969:SF13">
    <property type="entry name" value="AT30094P"/>
    <property type="match status" value="1"/>
</dbReference>
<comment type="caution">
    <text evidence="4">The sequence shown here is derived from an EMBL/GenBank/DDBJ whole genome shotgun (WGS) entry which is preliminary data.</text>
</comment>
<dbReference type="Proteomes" id="UP000249065">
    <property type="component" value="Unassembled WGS sequence"/>
</dbReference>
<name>A0A327LXT8_9PROT</name>
<dbReference type="AlphaFoldDB" id="A0A327LXT8"/>
<dbReference type="Pfam" id="PF01569">
    <property type="entry name" value="PAP2"/>
    <property type="match status" value="1"/>
</dbReference>
<accession>A0A327LXT8</accession>
<dbReference type="PANTHER" id="PTHR14969">
    <property type="entry name" value="SPHINGOSINE-1-PHOSPHATE PHOSPHOHYDROLASE"/>
    <property type="match status" value="1"/>
</dbReference>
<protein>
    <submittedName>
        <fullName evidence="4">PAP2 family protein</fullName>
    </submittedName>
</protein>
<keyword evidence="5" id="KW-1185">Reference proteome</keyword>
<evidence type="ECO:0000313" key="4">
    <source>
        <dbReference type="EMBL" id="RAI54702.1"/>
    </source>
</evidence>
<dbReference type="Gene3D" id="1.20.144.10">
    <property type="entry name" value="Phosphatidic acid phosphatase type 2/haloperoxidase"/>
    <property type="match status" value="2"/>
</dbReference>
<dbReference type="InterPro" id="IPR036938">
    <property type="entry name" value="PAP2/HPO_sf"/>
</dbReference>
<keyword evidence="2" id="KW-0472">Membrane</keyword>
<dbReference type="EMBL" id="QLIX01000040">
    <property type="protein sequence ID" value="RAI54702.1"/>
    <property type="molecule type" value="Genomic_DNA"/>
</dbReference>
<feature type="transmembrane region" description="Helical" evidence="2">
    <location>
        <begin position="40"/>
        <end position="59"/>
    </location>
</feature>
<evidence type="ECO:0000259" key="3">
    <source>
        <dbReference type="SMART" id="SM00014"/>
    </source>
</evidence>
<feature type="transmembrane region" description="Helical" evidence="2">
    <location>
        <begin position="169"/>
        <end position="187"/>
    </location>
</feature>
<reference evidence="5" key="1">
    <citation type="submission" date="2018-06" db="EMBL/GenBank/DDBJ databases">
        <authorList>
            <person name="Khan S.A."/>
        </authorList>
    </citation>
    <scope>NUCLEOTIDE SEQUENCE [LARGE SCALE GENOMIC DNA]</scope>
    <source>
        <strain evidence="5">DB-1506</strain>
    </source>
</reference>
<gene>
    <name evidence="4" type="ORF">DOO78_25285</name>
</gene>
<evidence type="ECO:0000256" key="1">
    <source>
        <dbReference type="SAM" id="MobiDB-lite"/>
    </source>
</evidence>
<organism evidence="4 5">
    <name type="scientific">Roseicella frigidaeris</name>
    <dbReference type="NCBI Taxonomy" id="2230885"/>
    <lineage>
        <taxon>Bacteria</taxon>
        <taxon>Pseudomonadati</taxon>
        <taxon>Pseudomonadota</taxon>
        <taxon>Alphaproteobacteria</taxon>
        <taxon>Acetobacterales</taxon>
        <taxon>Roseomonadaceae</taxon>
        <taxon>Roseicella</taxon>
    </lineage>
</organism>
<dbReference type="CDD" id="cd03392">
    <property type="entry name" value="PAP2_like_2"/>
    <property type="match status" value="1"/>
</dbReference>
<keyword evidence="2" id="KW-1133">Transmembrane helix</keyword>
<feature type="transmembrane region" description="Helical" evidence="2">
    <location>
        <begin position="226"/>
        <end position="247"/>
    </location>
</feature>
<feature type="transmembrane region" description="Helical" evidence="2">
    <location>
        <begin position="128"/>
        <end position="149"/>
    </location>
</feature>
<feature type="transmembrane region" description="Helical" evidence="2">
    <location>
        <begin position="199"/>
        <end position="220"/>
    </location>
</feature>
<proteinExistence type="predicted"/>
<evidence type="ECO:0000256" key="2">
    <source>
        <dbReference type="SAM" id="Phobius"/>
    </source>
</evidence>
<dbReference type="OrthoDB" id="9801622at2"/>
<sequence length="263" mass="28861">MAPFAPSPADEASRRDEGRPAGRPNRQPEPPRRRWPELRIVLPFAMLAGTLWGFVWLAGEVVEGDTRAFDTRLLLLLRNSSDPSDPIGPLWFEEMARDFTALGSVGVLSLVTVAVAGFLLFARRRGAALLVAMSIGGGWLLTEALKHGFERPRPDLVPHGTVVFTSSFPSSHAAMSAVVYLTLGTLLARLQTCRSLKIYVMTSATFLALLVGATRVYLAVHWPSDVLAGWAVGAAWALACWLAMRWLQRCGRVERNLPERTEA</sequence>
<dbReference type="InterPro" id="IPR000326">
    <property type="entry name" value="PAP2/HPO"/>
</dbReference>
<feature type="region of interest" description="Disordered" evidence="1">
    <location>
        <begin position="1"/>
        <end position="32"/>
    </location>
</feature>
<dbReference type="SUPFAM" id="SSF48317">
    <property type="entry name" value="Acid phosphatase/Vanadium-dependent haloperoxidase"/>
    <property type="match status" value="1"/>
</dbReference>
<keyword evidence="2" id="KW-0812">Transmembrane</keyword>